<dbReference type="InterPro" id="IPR049163">
    <property type="entry name" value="Pif1-like_2B_dom"/>
</dbReference>
<comment type="caution">
    <text evidence="2">The sequence shown here is derived from an EMBL/GenBank/DDBJ whole genome shotgun (WGS) entry which is preliminary data.</text>
</comment>
<dbReference type="OrthoDB" id="272985at2759"/>
<dbReference type="Proteomes" id="UP000186922">
    <property type="component" value="Unassembled WGS sequence"/>
</dbReference>
<gene>
    <name evidence="2" type="primary">RvY_03255-1</name>
    <name evidence="2" type="synonym">RvY_03255.1</name>
    <name evidence="2" type="ORF">RvY_03255</name>
</gene>
<evidence type="ECO:0000259" key="1">
    <source>
        <dbReference type="Pfam" id="PF21530"/>
    </source>
</evidence>
<reference evidence="2 3" key="1">
    <citation type="journal article" date="2016" name="Nat. Commun.">
        <title>Extremotolerant tardigrade genome and improved radiotolerance of human cultured cells by tardigrade-unique protein.</title>
        <authorList>
            <person name="Hashimoto T."/>
            <person name="Horikawa D.D."/>
            <person name="Saito Y."/>
            <person name="Kuwahara H."/>
            <person name="Kozuka-Hata H."/>
            <person name="Shin-I T."/>
            <person name="Minakuchi Y."/>
            <person name="Ohishi K."/>
            <person name="Motoyama A."/>
            <person name="Aizu T."/>
            <person name="Enomoto A."/>
            <person name="Kondo K."/>
            <person name="Tanaka S."/>
            <person name="Hara Y."/>
            <person name="Koshikawa S."/>
            <person name="Sagara H."/>
            <person name="Miura T."/>
            <person name="Yokobori S."/>
            <person name="Miyagawa K."/>
            <person name="Suzuki Y."/>
            <person name="Kubo T."/>
            <person name="Oyama M."/>
            <person name="Kohara Y."/>
            <person name="Fujiyama A."/>
            <person name="Arakawa K."/>
            <person name="Katayama T."/>
            <person name="Toyoda A."/>
            <person name="Kunieda T."/>
        </authorList>
    </citation>
    <scope>NUCLEOTIDE SEQUENCE [LARGE SCALE GENOMIC DNA]</scope>
    <source>
        <strain evidence="2 3">YOKOZUNA-1</strain>
    </source>
</reference>
<dbReference type="Pfam" id="PF21530">
    <property type="entry name" value="Pif1_2B_dom"/>
    <property type="match status" value="1"/>
</dbReference>
<protein>
    <recommendedName>
        <fullName evidence="1">DNA helicase Pif1-like 2B domain-containing protein</fullName>
    </recommendedName>
</protein>
<evidence type="ECO:0000313" key="3">
    <source>
        <dbReference type="Proteomes" id="UP000186922"/>
    </source>
</evidence>
<dbReference type="EMBL" id="BDGG01000001">
    <property type="protein sequence ID" value="GAU90900.1"/>
    <property type="molecule type" value="Genomic_DNA"/>
</dbReference>
<keyword evidence="3" id="KW-1185">Reference proteome</keyword>
<name>A0A1D1UQU6_RAMVA</name>
<sequence>MIANGTPPVDANGKVTLHLVRATTDAEEWKHFIYPDMTLEKPMTYDRALLSVFNKEVHTLNNDISDLVISDFITLYSYDDLNESSEVSEYFRNNLTKEFFNQIDYPNVPPHEWRLKVGMECFTVRNLSPHDGLLNKTQVLVLSIN</sequence>
<feature type="domain" description="DNA helicase Pif1-like 2B" evidence="1">
    <location>
        <begin position="98"/>
        <end position="142"/>
    </location>
</feature>
<evidence type="ECO:0000313" key="2">
    <source>
        <dbReference type="EMBL" id="GAU90900.1"/>
    </source>
</evidence>
<organism evidence="2 3">
    <name type="scientific">Ramazzottius varieornatus</name>
    <name type="common">Water bear</name>
    <name type="synonym">Tardigrade</name>
    <dbReference type="NCBI Taxonomy" id="947166"/>
    <lineage>
        <taxon>Eukaryota</taxon>
        <taxon>Metazoa</taxon>
        <taxon>Ecdysozoa</taxon>
        <taxon>Tardigrada</taxon>
        <taxon>Eutardigrada</taxon>
        <taxon>Parachela</taxon>
        <taxon>Hypsibioidea</taxon>
        <taxon>Ramazzottiidae</taxon>
        <taxon>Ramazzottius</taxon>
    </lineage>
</organism>
<dbReference type="STRING" id="947166.A0A1D1UQU6"/>
<dbReference type="AlphaFoldDB" id="A0A1D1UQU6"/>
<dbReference type="PANTHER" id="PTHR10492">
    <property type="match status" value="1"/>
</dbReference>
<proteinExistence type="predicted"/>
<accession>A0A1D1UQU6</accession>